<dbReference type="AlphaFoldDB" id="A0A382PZ28"/>
<dbReference type="Gene3D" id="2.120.10.30">
    <property type="entry name" value="TolB, C-terminal domain"/>
    <property type="match status" value="1"/>
</dbReference>
<proteinExistence type="predicted"/>
<dbReference type="EMBL" id="UINC01110832">
    <property type="protein sequence ID" value="SVC78603.1"/>
    <property type="molecule type" value="Genomic_DNA"/>
</dbReference>
<dbReference type="InterPro" id="IPR011659">
    <property type="entry name" value="WD40"/>
</dbReference>
<dbReference type="InterPro" id="IPR011042">
    <property type="entry name" value="6-blade_b-propeller_TolB-like"/>
</dbReference>
<organism evidence="1">
    <name type="scientific">marine metagenome</name>
    <dbReference type="NCBI Taxonomy" id="408172"/>
    <lineage>
        <taxon>unclassified sequences</taxon>
        <taxon>metagenomes</taxon>
        <taxon>ecological metagenomes</taxon>
    </lineage>
</organism>
<evidence type="ECO:0000313" key="1">
    <source>
        <dbReference type="EMBL" id="SVC78603.1"/>
    </source>
</evidence>
<sequence length="226" mass="25737">GWPLWSKDGSSVVFVSRPLETEEWSLYSKKINNIGSPQQIWKPAKGLIPGSWHPTQNLLALNLESDIWFIDFSKAKPSGEIFAGGDYLEWVGLFSPDGNWLSYTADKKGIYHIYIQSIKDAGSIYQISGNKNGEVIWAPSGNSLYYIKWGGHFFMAQFDPKNLVNPIGKGNKLFDLKYIDNPGNSYDVHPNGERFLFVVPKTPFKKIRDIRLILNFENELKSLFKN</sequence>
<reference evidence="1" key="1">
    <citation type="submission" date="2018-05" db="EMBL/GenBank/DDBJ databases">
        <authorList>
            <person name="Lanie J.A."/>
            <person name="Ng W.-L."/>
            <person name="Kazmierczak K.M."/>
            <person name="Andrzejewski T.M."/>
            <person name="Davidsen T.M."/>
            <person name="Wayne K.J."/>
            <person name="Tettelin H."/>
            <person name="Glass J.I."/>
            <person name="Rusch D."/>
            <person name="Podicherti R."/>
            <person name="Tsui H.-C.T."/>
            <person name="Winkler M.E."/>
        </authorList>
    </citation>
    <scope>NUCLEOTIDE SEQUENCE</scope>
</reference>
<accession>A0A382PZ28</accession>
<dbReference type="Pfam" id="PF07676">
    <property type="entry name" value="PD40"/>
    <property type="match status" value="2"/>
</dbReference>
<feature type="non-terminal residue" evidence="1">
    <location>
        <position position="1"/>
    </location>
</feature>
<gene>
    <name evidence="1" type="ORF">METZ01_LOCUS331457</name>
</gene>
<dbReference type="SUPFAM" id="SSF82171">
    <property type="entry name" value="DPP6 N-terminal domain-like"/>
    <property type="match status" value="1"/>
</dbReference>
<name>A0A382PZ28_9ZZZZ</name>
<evidence type="ECO:0008006" key="2">
    <source>
        <dbReference type="Google" id="ProtNLM"/>
    </source>
</evidence>
<protein>
    <recommendedName>
        <fullName evidence="2">Dipeptidylpeptidase IV N-terminal domain-containing protein</fullName>
    </recommendedName>
</protein>